<evidence type="ECO:0000256" key="2">
    <source>
        <dbReference type="ARBA" id="ARBA00034247"/>
    </source>
</evidence>
<sequence>MRLATITNWAYGATLLLTFASGATMLLASNVQDGERAAVAQRELLDQASAKIATEVTSLSDKAREYVITGDPVHLDIYQRDVTALRSVEERVRKIEDLGASPDEVNALTDAMRLADALQDEQQDAVKIRQQGDADRARSILFGIEYDRQLDRVAADVERFQYRLDQRTDSEVAAAVNVSKLWKTFSEVVLGVTGLLFLCVLYFVFKRRVLRPVVKLSDVVNRLAAQDYAVEPPDYGEIDEIGDMAQAIRVFRENGLERQRLEEERNADFAKRALLSRMTQRMQECETMAQLERVIGGFVPEIAPGLAGRLYLLDESRNLLVEACSWLGAVRSPREFPPIACWALQRGELHRPKGCAADVVCDHLGDEQPIDSICLPLNAQRTTVGLLYLEPRSDLCQPDPNVPEIYLKILAENVGLAVGNLRLRDRLRAMAMLDPLTGLANRRQLETVLESRLLEANRANQPISCIMLDVDHFKRFNDDYGHDAGDVVLRAVGDLLKRSTRDTDAFRYGGEEFLLLMPDMGAEHALLRAEETRCKIKDLQVEHGGRELGTITASLGTATAPDHCMFSQLVRTADAALLRAKESGRNCVVQAEQRGIAPEEAAQTSRSVSADSE</sequence>
<dbReference type="SUPFAM" id="SSF55781">
    <property type="entry name" value="GAF domain-like"/>
    <property type="match status" value="1"/>
</dbReference>
<keyword evidence="7" id="KW-0614">Plasmid</keyword>
<dbReference type="InterPro" id="IPR029016">
    <property type="entry name" value="GAF-like_dom_sf"/>
</dbReference>
<protein>
    <recommendedName>
        <fullName evidence="1">diguanylate cyclase</fullName>
        <ecNumber evidence="1">2.7.7.65</ecNumber>
    </recommendedName>
</protein>
<dbReference type="Gene3D" id="3.30.70.270">
    <property type="match status" value="1"/>
</dbReference>
<dbReference type="Proteomes" id="UP000001953">
    <property type="component" value="Plasmid 3"/>
</dbReference>
<dbReference type="OrthoDB" id="9812260at2"/>
<dbReference type="SUPFAM" id="SSF158472">
    <property type="entry name" value="HAMP domain-like"/>
    <property type="match status" value="1"/>
</dbReference>
<evidence type="ECO:0000313" key="7">
    <source>
        <dbReference type="EMBL" id="ABE65161.1"/>
    </source>
</evidence>
<evidence type="ECO:0000313" key="8">
    <source>
        <dbReference type="Proteomes" id="UP000001953"/>
    </source>
</evidence>
<keyword evidence="8" id="KW-1185">Reference proteome</keyword>
<dbReference type="InterPro" id="IPR029787">
    <property type="entry name" value="Nucleotide_cyclase"/>
</dbReference>
<dbReference type="InterPro" id="IPR043128">
    <property type="entry name" value="Rev_trsase/Diguanyl_cyclase"/>
</dbReference>
<dbReference type="GO" id="GO:0052621">
    <property type="term" value="F:diguanylate cyclase activity"/>
    <property type="evidence" value="ECO:0007669"/>
    <property type="project" value="UniProtKB-EC"/>
</dbReference>
<comment type="catalytic activity">
    <reaction evidence="2">
        <text>2 GTP = 3',3'-c-di-GMP + 2 diphosphate</text>
        <dbReference type="Rhea" id="RHEA:24898"/>
        <dbReference type="ChEBI" id="CHEBI:33019"/>
        <dbReference type="ChEBI" id="CHEBI:37565"/>
        <dbReference type="ChEBI" id="CHEBI:58805"/>
        <dbReference type="EC" id="2.7.7.65"/>
    </reaction>
</comment>
<dbReference type="SUPFAM" id="SSF55073">
    <property type="entry name" value="Nucleotide cyclase"/>
    <property type="match status" value="1"/>
</dbReference>
<reference evidence="8" key="1">
    <citation type="submission" date="2006-03" db="EMBL/GenBank/DDBJ databases">
        <title>Complete sequence of plasmid 3 of Nitrobacter hamburgensis X14.</title>
        <authorList>
            <consortium name="US DOE Joint Genome Institute"/>
            <person name="Copeland A."/>
            <person name="Lucas S."/>
            <person name="Lapidus A."/>
            <person name="Barry K."/>
            <person name="Detter J.C."/>
            <person name="Glavina del Rio T."/>
            <person name="Hammon N."/>
            <person name="Israni S."/>
            <person name="Dalin E."/>
            <person name="Tice H."/>
            <person name="Pitluck S."/>
            <person name="Chain P."/>
            <person name="Malfatti S."/>
            <person name="Shin M."/>
            <person name="Vergez L."/>
            <person name="Schmutz J."/>
            <person name="Larimer F."/>
            <person name="Land M."/>
            <person name="Hauser L."/>
            <person name="Kyrpides N."/>
            <person name="Ivanova N."/>
            <person name="Ward B."/>
            <person name="Arp D."/>
            <person name="Klotz M."/>
            <person name="Stein L."/>
            <person name="O'Mullan G."/>
            <person name="Starkenburg S."/>
            <person name="Sayavedra L."/>
            <person name="Poret-Peterson A.T."/>
            <person name="Gentry M.E."/>
            <person name="Bruce D."/>
            <person name="Richardson P."/>
        </authorList>
    </citation>
    <scope>NUCLEOTIDE SEQUENCE [LARGE SCALE GENOMIC DNA]</scope>
    <source>
        <strain evidence="8">DSM 10229 / NCIMB 13809 / X14</strain>
        <plasmid evidence="8">Plasmid pNITHX3</plasmid>
    </source>
</reference>
<dbReference type="EMBL" id="CP000322">
    <property type="protein sequence ID" value="ABE65161.1"/>
    <property type="molecule type" value="Genomic_DNA"/>
</dbReference>
<name>Q1QF36_NITHX</name>
<dbReference type="RefSeq" id="WP_011505241.1">
    <property type="nucleotide sequence ID" value="NC_007961.1"/>
</dbReference>
<dbReference type="InterPro" id="IPR000160">
    <property type="entry name" value="GGDEF_dom"/>
</dbReference>
<dbReference type="FunFam" id="3.30.70.270:FF:000001">
    <property type="entry name" value="Diguanylate cyclase domain protein"/>
    <property type="match status" value="1"/>
</dbReference>
<dbReference type="CDD" id="cd01949">
    <property type="entry name" value="GGDEF"/>
    <property type="match status" value="1"/>
</dbReference>
<accession>Q1QF36</accession>
<feature type="signal peptide" evidence="4">
    <location>
        <begin position="1"/>
        <end position="28"/>
    </location>
</feature>
<dbReference type="InterPro" id="IPR003660">
    <property type="entry name" value="HAMP_dom"/>
</dbReference>
<feature type="domain" description="GGDEF" evidence="6">
    <location>
        <begin position="461"/>
        <end position="593"/>
    </location>
</feature>
<gene>
    <name evidence="7" type="ordered locus">Nham_4588</name>
</gene>
<dbReference type="PROSITE" id="PS50885">
    <property type="entry name" value="HAMP"/>
    <property type="match status" value="1"/>
</dbReference>
<dbReference type="Gene3D" id="3.30.450.40">
    <property type="match status" value="1"/>
</dbReference>
<dbReference type="KEGG" id="nha:Nham_4588"/>
<dbReference type="InterPro" id="IPR050469">
    <property type="entry name" value="Diguanylate_Cyclase"/>
</dbReference>
<feature type="chain" id="PRO_5004196005" description="diguanylate cyclase" evidence="4">
    <location>
        <begin position="29"/>
        <end position="613"/>
    </location>
</feature>
<keyword evidence="3" id="KW-0812">Transmembrane</keyword>
<dbReference type="Pfam" id="PF00672">
    <property type="entry name" value="HAMP"/>
    <property type="match status" value="1"/>
</dbReference>
<dbReference type="PROSITE" id="PS50887">
    <property type="entry name" value="GGDEF"/>
    <property type="match status" value="1"/>
</dbReference>
<evidence type="ECO:0000259" key="6">
    <source>
        <dbReference type="PROSITE" id="PS50887"/>
    </source>
</evidence>
<dbReference type="CDD" id="cd06225">
    <property type="entry name" value="HAMP"/>
    <property type="match status" value="1"/>
</dbReference>
<dbReference type="SMART" id="SM00304">
    <property type="entry name" value="HAMP"/>
    <property type="match status" value="1"/>
</dbReference>
<keyword evidence="3" id="KW-1133">Transmembrane helix</keyword>
<dbReference type="PANTHER" id="PTHR45138:SF9">
    <property type="entry name" value="DIGUANYLATE CYCLASE DGCM-RELATED"/>
    <property type="match status" value="1"/>
</dbReference>
<evidence type="ECO:0000259" key="5">
    <source>
        <dbReference type="PROSITE" id="PS50885"/>
    </source>
</evidence>
<dbReference type="SMART" id="SM00267">
    <property type="entry name" value="GGDEF"/>
    <property type="match status" value="1"/>
</dbReference>
<dbReference type="Gene3D" id="6.10.340.10">
    <property type="match status" value="1"/>
</dbReference>
<dbReference type="Pfam" id="PF00990">
    <property type="entry name" value="GGDEF"/>
    <property type="match status" value="1"/>
</dbReference>
<dbReference type="PANTHER" id="PTHR45138">
    <property type="entry name" value="REGULATORY COMPONENTS OF SENSORY TRANSDUCTION SYSTEM"/>
    <property type="match status" value="1"/>
</dbReference>
<evidence type="ECO:0000256" key="1">
    <source>
        <dbReference type="ARBA" id="ARBA00012528"/>
    </source>
</evidence>
<proteinExistence type="predicted"/>
<evidence type="ECO:0000256" key="3">
    <source>
        <dbReference type="SAM" id="Phobius"/>
    </source>
</evidence>
<feature type="transmembrane region" description="Helical" evidence="3">
    <location>
        <begin position="188"/>
        <end position="205"/>
    </location>
</feature>
<dbReference type="GO" id="GO:0007165">
    <property type="term" value="P:signal transduction"/>
    <property type="evidence" value="ECO:0007669"/>
    <property type="project" value="InterPro"/>
</dbReference>
<keyword evidence="4" id="KW-0732">Signal</keyword>
<dbReference type="AlphaFoldDB" id="Q1QF36"/>
<dbReference type="GO" id="GO:0043709">
    <property type="term" value="P:cell adhesion involved in single-species biofilm formation"/>
    <property type="evidence" value="ECO:0007669"/>
    <property type="project" value="TreeGrafter"/>
</dbReference>
<organism evidence="7 8">
    <name type="scientific">Nitrobacter hamburgensis (strain DSM 10229 / NCIMB 13809 / X14)</name>
    <dbReference type="NCBI Taxonomy" id="323097"/>
    <lineage>
        <taxon>Bacteria</taxon>
        <taxon>Pseudomonadati</taxon>
        <taxon>Pseudomonadota</taxon>
        <taxon>Alphaproteobacteria</taxon>
        <taxon>Hyphomicrobiales</taxon>
        <taxon>Nitrobacteraceae</taxon>
        <taxon>Nitrobacter</taxon>
    </lineage>
</organism>
<dbReference type="EC" id="2.7.7.65" evidence="1"/>
<keyword evidence="3" id="KW-0472">Membrane</keyword>
<evidence type="ECO:0000256" key="4">
    <source>
        <dbReference type="SAM" id="SignalP"/>
    </source>
</evidence>
<geneLocation type="plasmid" evidence="8">
    <name>pNITHX3</name>
</geneLocation>
<dbReference type="GO" id="GO:1902201">
    <property type="term" value="P:negative regulation of bacterial-type flagellum-dependent cell motility"/>
    <property type="evidence" value="ECO:0007669"/>
    <property type="project" value="TreeGrafter"/>
</dbReference>
<dbReference type="HOGENOM" id="CLU_000445_11_24_5"/>
<feature type="domain" description="HAMP" evidence="5">
    <location>
        <begin position="207"/>
        <end position="260"/>
    </location>
</feature>
<dbReference type="NCBIfam" id="TIGR00254">
    <property type="entry name" value="GGDEF"/>
    <property type="match status" value="1"/>
</dbReference>
<dbReference type="GO" id="GO:0005886">
    <property type="term" value="C:plasma membrane"/>
    <property type="evidence" value="ECO:0007669"/>
    <property type="project" value="TreeGrafter"/>
</dbReference>